<keyword evidence="2" id="KW-0472">Membrane</keyword>
<dbReference type="PANTHER" id="PTHR30093">
    <property type="entry name" value="GENERAL SECRETION PATHWAY PROTEIN G"/>
    <property type="match status" value="1"/>
</dbReference>
<dbReference type="KEGG" id="vbl:L21SP4_00484"/>
<dbReference type="Proteomes" id="UP000035268">
    <property type="component" value="Chromosome"/>
</dbReference>
<keyword evidence="1" id="KW-0488">Methylation</keyword>
<dbReference type="GO" id="GO:0015628">
    <property type="term" value="P:protein secretion by the type II secretion system"/>
    <property type="evidence" value="ECO:0007669"/>
    <property type="project" value="InterPro"/>
</dbReference>
<sequence>MKKMIKKSGFTLVEIMIVVAIIGLLAAIGIPSFQKARANALEKSKENNVRMIETAVEQWAMDQGLTNDSDVSGWTTNTVSEYIKGGLDALTVGNGTNDENTVELSEINALTVGEVLEVSDFY</sequence>
<dbReference type="RefSeq" id="WP_052881163.1">
    <property type="nucleotide sequence ID" value="NZ_CP010904.1"/>
</dbReference>
<evidence type="ECO:0000313" key="3">
    <source>
        <dbReference type="EMBL" id="AKJ63763.1"/>
    </source>
</evidence>
<evidence type="ECO:0000256" key="1">
    <source>
        <dbReference type="ARBA" id="ARBA00022481"/>
    </source>
</evidence>
<dbReference type="EMBL" id="CP010904">
    <property type="protein sequence ID" value="AKJ63763.1"/>
    <property type="molecule type" value="Genomic_DNA"/>
</dbReference>
<dbReference type="InterPro" id="IPR012902">
    <property type="entry name" value="N_methyl_site"/>
</dbReference>
<dbReference type="STRING" id="1307763.L21SP4_00484"/>
<organism evidence="3 4">
    <name type="scientific">Kiritimatiella glycovorans</name>
    <dbReference type="NCBI Taxonomy" id="1307763"/>
    <lineage>
        <taxon>Bacteria</taxon>
        <taxon>Pseudomonadati</taxon>
        <taxon>Kiritimatiellota</taxon>
        <taxon>Kiritimatiellia</taxon>
        <taxon>Kiritimatiellales</taxon>
        <taxon>Kiritimatiellaceae</taxon>
        <taxon>Kiritimatiella</taxon>
    </lineage>
</organism>
<dbReference type="InterPro" id="IPR000983">
    <property type="entry name" value="Bac_GSPG_pilin"/>
</dbReference>
<dbReference type="InterPro" id="IPR045584">
    <property type="entry name" value="Pilin-like"/>
</dbReference>
<evidence type="ECO:0000256" key="2">
    <source>
        <dbReference type="SAM" id="Phobius"/>
    </source>
</evidence>
<dbReference type="Pfam" id="PF07963">
    <property type="entry name" value="N_methyl"/>
    <property type="match status" value="1"/>
</dbReference>
<keyword evidence="2" id="KW-0812">Transmembrane</keyword>
<dbReference type="OrthoDB" id="195052at2"/>
<proteinExistence type="predicted"/>
<dbReference type="SUPFAM" id="SSF54523">
    <property type="entry name" value="Pili subunits"/>
    <property type="match status" value="1"/>
</dbReference>
<dbReference type="NCBIfam" id="TIGR02532">
    <property type="entry name" value="IV_pilin_GFxxxE"/>
    <property type="match status" value="1"/>
</dbReference>
<reference evidence="4" key="1">
    <citation type="submission" date="2015-02" db="EMBL/GenBank/DDBJ databases">
        <title>Description and complete genome sequence of the first cultured representative of the subdivision 5 of the Verrucomicrobia phylum.</title>
        <authorList>
            <person name="Spring S."/>
            <person name="Bunk B."/>
            <person name="Sproer C."/>
            <person name="Klenk H.-P."/>
        </authorList>
    </citation>
    <scope>NUCLEOTIDE SEQUENCE [LARGE SCALE GENOMIC DNA]</scope>
    <source>
        <strain evidence="4">L21-Fru-AB</strain>
    </source>
</reference>
<evidence type="ECO:0000313" key="4">
    <source>
        <dbReference type="Proteomes" id="UP000035268"/>
    </source>
</evidence>
<name>A0A0G3EBT1_9BACT</name>
<dbReference type="Gene3D" id="3.30.700.10">
    <property type="entry name" value="Glycoprotein, Type 4 Pilin"/>
    <property type="match status" value="1"/>
</dbReference>
<accession>A0A0G3EBT1</accession>
<protein>
    <submittedName>
        <fullName evidence="3">General secretion pathway protein G</fullName>
    </submittedName>
</protein>
<dbReference type="PROSITE" id="PS00409">
    <property type="entry name" value="PROKAR_NTER_METHYL"/>
    <property type="match status" value="1"/>
</dbReference>
<feature type="transmembrane region" description="Helical" evidence="2">
    <location>
        <begin position="12"/>
        <end position="33"/>
    </location>
</feature>
<gene>
    <name evidence="3" type="primary">epsG</name>
    <name evidence="3" type="ORF">L21SP4_00484</name>
</gene>
<dbReference type="GO" id="GO:0015627">
    <property type="term" value="C:type II protein secretion system complex"/>
    <property type="evidence" value="ECO:0007669"/>
    <property type="project" value="InterPro"/>
</dbReference>
<keyword evidence="2" id="KW-1133">Transmembrane helix</keyword>
<dbReference type="AlphaFoldDB" id="A0A0G3EBT1"/>
<reference evidence="3 4" key="2">
    <citation type="journal article" date="2016" name="ISME J.">
        <title>Characterization of the first cultured representative of Verrucomicrobia subdivision 5 indicates the proposal of a novel phylum.</title>
        <authorList>
            <person name="Spring S."/>
            <person name="Bunk B."/>
            <person name="Sproer C."/>
            <person name="Schumann P."/>
            <person name="Rohde M."/>
            <person name="Tindall B.J."/>
            <person name="Klenk H.P."/>
        </authorList>
    </citation>
    <scope>NUCLEOTIDE SEQUENCE [LARGE SCALE GENOMIC DNA]</scope>
    <source>
        <strain evidence="3 4">L21-Fru-AB</strain>
    </source>
</reference>
<dbReference type="PRINTS" id="PR00813">
    <property type="entry name" value="BCTERIALGSPG"/>
</dbReference>
<keyword evidence="4" id="KW-1185">Reference proteome</keyword>